<feature type="compositionally biased region" description="Polar residues" evidence="1">
    <location>
        <begin position="300"/>
        <end position="316"/>
    </location>
</feature>
<keyword evidence="3" id="KW-1185">Reference proteome</keyword>
<feature type="compositionally biased region" description="Basic and acidic residues" evidence="1">
    <location>
        <begin position="40"/>
        <end position="63"/>
    </location>
</feature>
<dbReference type="OrthoDB" id="10579471at2759"/>
<dbReference type="OMA" id="ENFKANS"/>
<comment type="caution">
    <text evidence="2">The sequence shown here is derived from an EMBL/GenBank/DDBJ whole genome shotgun (WGS) entry which is preliminary data.</text>
</comment>
<feature type="compositionally biased region" description="Low complexity" evidence="1">
    <location>
        <begin position="317"/>
        <end position="363"/>
    </location>
</feature>
<accession>A0A0C2N1I1</accession>
<evidence type="ECO:0000256" key="1">
    <source>
        <dbReference type="SAM" id="MobiDB-lite"/>
    </source>
</evidence>
<feature type="compositionally biased region" description="Low complexity" evidence="1">
    <location>
        <begin position="274"/>
        <end position="299"/>
    </location>
</feature>
<sequence length="474" mass="51846">MIRTCPDSCDICGNNQPQPKGNRCFKHLLVPATTISQETETQRPAEVARARTSPDRISEKEMPKNPAETSDDVKPSGSEVTSIPQAMKLIQSLRQMISQTSNKLQFKKNFERNKIRMNDKAKKISQFLFAPKEDVSILLSKRGKFALNHNHGAKISDHKPLKTLTKNKKRSHVIARHDNKKTDNLSHKRKAVMIGKHSRSSTKQMIMLPQQISPGSVYPPVGQLTPATTTTTTTTTTTLTPAPVTIPDQQLEQVQDDAISQPGDDQSSSEELTTDQPSADQSTSDQQTSETEPQSEQDSAPTTSDETSTHPQDQQDTGTETSSSEAATETPEVSATETYTPETPAPETSTPEASEQSSSEPSEVQCDPSNHDCPTRYSLIIKQIFDPDYLDASSSKYTMLKGNVVQDISYALGSDSIVGEVEFEKVGGKIQGPGYTKALFTISGDLSNISSLQDLVDKGNVNGLKVQPDSLHEE</sequence>
<evidence type="ECO:0000313" key="3">
    <source>
        <dbReference type="Proteomes" id="UP000031668"/>
    </source>
</evidence>
<proteinExistence type="predicted"/>
<evidence type="ECO:0000313" key="2">
    <source>
        <dbReference type="EMBL" id="KII73481.1"/>
    </source>
</evidence>
<gene>
    <name evidence="2" type="ORF">RF11_12249</name>
</gene>
<protein>
    <submittedName>
        <fullName evidence="2">Uncharacterized protein</fullName>
    </submittedName>
</protein>
<feature type="region of interest" description="Disordered" evidence="1">
    <location>
        <begin position="35"/>
        <end position="79"/>
    </location>
</feature>
<reference evidence="2 3" key="1">
    <citation type="journal article" date="2014" name="Genome Biol. Evol.">
        <title>The genome of the myxosporean Thelohanellus kitauei shows adaptations to nutrient acquisition within its fish host.</title>
        <authorList>
            <person name="Yang Y."/>
            <person name="Xiong J."/>
            <person name="Zhou Z."/>
            <person name="Huo F."/>
            <person name="Miao W."/>
            <person name="Ran C."/>
            <person name="Liu Y."/>
            <person name="Zhang J."/>
            <person name="Feng J."/>
            <person name="Wang M."/>
            <person name="Wang M."/>
            <person name="Wang L."/>
            <person name="Yao B."/>
        </authorList>
    </citation>
    <scope>NUCLEOTIDE SEQUENCE [LARGE SCALE GENOMIC DNA]</scope>
    <source>
        <strain evidence="2">Wuqing</strain>
    </source>
</reference>
<feature type="compositionally biased region" description="Low complexity" evidence="1">
    <location>
        <begin position="224"/>
        <end position="243"/>
    </location>
</feature>
<name>A0A0C2N1I1_THEKT</name>
<dbReference type="EMBL" id="JWZT01000805">
    <property type="protein sequence ID" value="KII73481.1"/>
    <property type="molecule type" value="Genomic_DNA"/>
</dbReference>
<dbReference type="AlphaFoldDB" id="A0A0C2N1I1"/>
<feature type="region of interest" description="Disordered" evidence="1">
    <location>
        <begin position="212"/>
        <end position="371"/>
    </location>
</feature>
<dbReference type="Proteomes" id="UP000031668">
    <property type="component" value="Unassembled WGS sequence"/>
</dbReference>
<organism evidence="2 3">
    <name type="scientific">Thelohanellus kitauei</name>
    <name type="common">Myxosporean</name>
    <dbReference type="NCBI Taxonomy" id="669202"/>
    <lineage>
        <taxon>Eukaryota</taxon>
        <taxon>Metazoa</taxon>
        <taxon>Cnidaria</taxon>
        <taxon>Myxozoa</taxon>
        <taxon>Myxosporea</taxon>
        <taxon>Bivalvulida</taxon>
        <taxon>Platysporina</taxon>
        <taxon>Myxobolidae</taxon>
        <taxon>Thelohanellus</taxon>
    </lineage>
</organism>